<keyword evidence="3" id="KW-1185">Reference proteome</keyword>
<sequence>MDSFTLLKLWQNGAGESAVYDGGADEDMSDDEGSFFDLEFSIPDYDCKCRDEGKHNSAGETNFKNLKNEKRDSEMATRNDVKITEATLSSLSSSSSKDFFFKSRVLPLEPNLKPQSPISLLRSPPKLGVFMLGLKRSKSRSDSSSSVGSSVSSTPNHQKSTHRSKFFINFKLDEAPVTSSMFTRDNSKRQFQAVEDESKRSSNTKDVVHKYLKLIKPLYVMISKRYGEKVRFSGQTRSHATSSLNLPTRTTRINVEDRSANFATGLRVVCRHLGKSRSASSTAGVMPAVNFLGRGQEEHDGIQGAILHCKQSFNSSRDLESSILSRCTSEPSTASRVNSS</sequence>
<dbReference type="InterPro" id="IPR039619">
    <property type="entry name" value="MAKR2/5"/>
</dbReference>
<gene>
    <name evidence="2" type="ORF">RJ641_033789</name>
</gene>
<dbReference type="AlphaFoldDB" id="A0AAN8VMZ7"/>
<dbReference type="EMBL" id="JBAMMX010000007">
    <property type="protein sequence ID" value="KAK6936759.1"/>
    <property type="molecule type" value="Genomic_DNA"/>
</dbReference>
<accession>A0AAN8VMZ7</accession>
<feature type="compositionally biased region" description="Low complexity" evidence="1">
    <location>
        <begin position="142"/>
        <end position="153"/>
    </location>
</feature>
<reference evidence="2 3" key="1">
    <citation type="submission" date="2023-12" db="EMBL/GenBank/DDBJ databases">
        <title>A high-quality genome assembly for Dillenia turbinata (Dilleniales).</title>
        <authorList>
            <person name="Chanderbali A."/>
        </authorList>
    </citation>
    <scope>NUCLEOTIDE SEQUENCE [LARGE SCALE GENOMIC DNA]</scope>
    <source>
        <strain evidence="2">LSX21</strain>
        <tissue evidence="2">Leaf</tissue>
    </source>
</reference>
<feature type="region of interest" description="Disordered" evidence="1">
    <location>
        <begin position="53"/>
        <end position="78"/>
    </location>
</feature>
<feature type="region of interest" description="Disordered" evidence="1">
    <location>
        <begin position="139"/>
        <end position="160"/>
    </location>
</feature>
<dbReference type="GO" id="GO:0005886">
    <property type="term" value="C:plasma membrane"/>
    <property type="evidence" value="ECO:0007669"/>
    <property type="project" value="InterPro"/>
</dbReference>
<evidence type="ECO:0008006" key="4">
    <source>
        <dbReference type="Google" id="ProtNLM"/>
    </source>
</evidence>
<organism evidence="2 3">
    <name type="scientific">Dillenia turbinata</name>
    <dbReference type="NCBI Taxonomy" id="194707"/>
    <lineage>
        <taxon>Eukaryota</taxon>
        <taxon>Viridiplantae</taxon>
        <taxon>Streptophyta</taxon>
        <taxon>Embryophyta</taxon>
        <taxon>Tracheophyta</taxon>
        <taxon>Spermatophyta</taxon>
        <taxon>Magnoliopsida</taxon>
        <taxon>eudicotyledons</taxon>
        <taxon>Gunneridae</taxon>
        <taxon>Pentapetalae</taxon>
        <taxon>Dilleniales</taxon>
        <taxon>Dilleniaceae</taxon>
        <taxon>Dillenia</taxon>
    </lineage>
</organism>
<dbReference type="Proteomes" id="UP001370490">
    <property type="component" value="Unassembled WGS sequence"/>
</dbReference>
<protein>
    <recommendedName>
        <fullName evidence="4">Membrane-associated kinase regulator</fullName>
    </recommendedName>
</protein>
<proteinExistence type="predicted"/>
<comment type="caution">
    <text evidence="2">The sequence shown here is derived from an EMBL/GenBank/DDBJ whole genome shotgun (WGS) entry which is preliminary data.</text>
</comment>
<feature type="compositionally biased region" description="Basic and acidic residues" evidence="1">
    <location>
        <begin position="66"/>
        <end position="78"/>
    </location>
</feature>
<dbReference type="PANTHER" id="PTHR33929">
    <property type="entry name" value="MEMBRANE-ASSOCIATED KINASE REGULATOR 2-RELATED"/>
    <property type="match status" value="1"/>
</dbReference>
<evidence type="ECO:0000313" key="3">
    <source>
        <dbReference type="Proteomes" id="UP001370490"/>
    </source>
</evidence>
<evidence type="ECO:0000256" key="1">
    <source>
        <dbReference type="SAM" id="MobiDB-lite"/>
    </source>
</evidence>
<dbReference type="PANTHER" id="PTHR33929:SF4">
    <property type="entry name" value="MEMBRANE-ASSOCIATED KINASE REGULATOR 5"/>
    <property type="match status" value="1"/>
</dbReference>
<name>A0AAN8VMZ7_9MAGN</name>
<evidence type="ECO:0000313" key="2">
    <source>
        <dbReference type="EMBL" id="KAK6936759.1"/>
    </source>
</evidence>